<dbReference type="GO" id="GO:0007041">
    <property type="term" value="P:lysosomal transport"/>
    <property type="evidence" value="ECO:0007669"/>
    <property type="project" value="InterPro"/>
</dbReference>
<dbReference type="GO" id="GO:0005537">
    <property type="term" value="F:D-mannose binding"/>
    <property type="evidence" value="ECO:0007669"/>
    <property type="project" value="InterPro"/>
</dbReference>
<name>T1JC92_STRMM</name>
<dbReference type="eggNOG" id="KOG4504">
    <property type="taxonomic scope" value="Eukaryota"/>
</dbReference>
<dbReference type="SUPFAM" id="SSF50911">
    <property type="entry name" value="Mannose 6-phosphate receptor domain"/>
    <property type="match status" value="1"/>
</dbReference>
<evidence type="ECO:0000256" key="1">
    <source>
        <dbReference type="ARBA" id="ARBA00022729"/>
    </source>
</evidence>
<feature type="domain" description="MRH" evidence="3">
    <location>
        <begin position="1"/>
        <end position="81"/>
    </location>
</feature>
<accession>T1JC92</accession>
<dbReference type="GO" id="GO:0038023">
    <property type="term" value="F:signaling receptor activity"/>
    <property type="evidence" value="ECO:0007669"/>
    <property type="project" value="InterPro"/>
</dbReference>
<dbReference type="STRING" id="126957.T1JC92"/>
<proteinExistence type="predicted"/>
<dbReference type="EMBL" id="JH432064">
    <property type="status" value="NOT_ANNOTATED_CDS"/>
    <property type="molecule type" value="Genomic_DNA"/>
</dbReference>
<dbReference type="Proteomes" id="UP000014500">
    <property type="component" value="Unassembled WGS sequence"/>
</dbReference>
<reference evidence="4" key="2">
    <citation type="submission" date="2015-02" db="UniProtKB">
        <authorList>
            <consortium name="EnsemblMetazoa"/>
        </authorList>
    </citation>
    <scope>IDENTIFICATION</scope>
</reference>
<dbReference type="HOGENOM" id="CLU_1339065_0_0_1"/>
<dbReference type="EnsemblMetazoa" id="SMAR011402-RA">
    <property type="protein sequence ID" value="SMAR011402-PA"/>
    <property type="gene ID" value="SMAR011402"/>
</dbReference>
<sequence>MHISDMDKKFVNFVGNNAVIKYSNGDSCSSDSTKSISTLITFICEAGESNRGPSKSWALTSVSEDECDLEFEWKTSAGCVQSEHFGQDCHVFAVKRMKSRASPSVVMPSVKPSKFVWNLGLPSSDISYFDRFINLTMGLLTMIKKRHRDKFQMVYVSRVPSDLSVCLVTDFVNRKQYDLSSLIQKSGSDNWEVVAEFNSNSFAGH</sequence>
<dbReference type="PROSITE" id="PS51914">
    <property type="entry name" value="MRH"/>
    <property type="match status" value="1"/>
</dbReference>
<protein>
    <recommendedName>
        <fullName evidence="3">MRH domain-containing protein</fullName>
    </recommendedName>
</protein>
<evidence type="ECO:0000256" key="2">
    <source>
        <dbReference type="ARBA" id="ARBA00023157"/>
    </source>
</evidence>
<organism evidence="4 5">
    <name type="scientific">Strigamia maritima</name>
    <name type="common">European centipede</name>
    <name type="synonym">Geophilus maritimus</name>
    <dbReference type="NCBI Taxonomy" id="126957"/>
    <lineage>
        <taxon>Eukaryota</taxon>
        <taxon>Metazoa</taxon>
        <taxon>Ecdysozoa</taxon>
        <taxon>Arthropoda</taxon>
        <taxon>Myriapoda</taxon>
        <taxon>Chilopoda</taxon>
        <taxon>Pleurostigmophora</taxon>
        <taxon>Geophilomorpha</taxon>
        <taxon>Linotaeniidae</taxon>
        <taxon>Strigamia</taxon>
    </lineage>
</organism>
<dbReference type="InterPro" id="IPR009011">
    <property type="entry name" value="Man6P_isomerase_rcpt-bd_dom_sf"/>
</dbReference>
<dbReference type="InterPro" id="IPR044865">
    <property type="entry name" value="MRH_dom"/>
</dbReference>
<dbReference type="InterPro" id="IPR000479">
    <property type="entry name" value="CIMR_rpt"/>
</dbReference>
<keyword evidence="5" id="KW-1185">Reference proteome</keyword>
<dbReference type="Pfam" id="PF00878">
    <property type="entry name" value="CIMR"/>
    <property type="match status" value="1"/>
</dbReference>
<dbReference type="Gene3D" id="2.70.130.10">
    <property type="entry name" value="Mannose-6-phosphate receptor binding domain"/>
    <property type="match status" value="1"/>
</dbReference>
<evidence type="ECO:0000313" key="5">
    <source>
        <dbReference type="Proteomes" id="UP000014500"/>
    </source>
</evidence>
<reference evidence="5" key="1">
    <citation type="submission" date="2011-05" db="EMBL/GenBank/DDBJ databases">
        <authorList>
            <person name="Richards S.R."/>
            <person name="Qu J."/>
            <person name="Jiang H."/>
            <person name="Jhangiani S.N."/>
            <person name="Agravi P."/>
            <person name="Goodspeed R."/>
            <person name="Gross S."/>
            <person name="Mandapat C."/>
            <person name="Jackson L."/>
            <person name="Mathew T."/>
            <person name="Pu L."/>
            <person name="Thornton R."/>
            <person name="Saada N."/>
            <person name="Wilczek-Boney K.B."/>
            <person name="Lee S."/>
            <person name="Kovar C."/>
            <person name="Wu Y."/>
            <person name="Scherer S.E."/>
            <person name="Worley K.C."/>
            <person name="Muzny D.M."/>
            <person name="Gibbs R."/>
        </authorList>
    </citation>
    <scope>NUCLEOTIDE SEQUENCE</scope>
    <source>
        <strain evidence="5">Brora</strain>
    </source>
</reference>
<dbReference type="AlphaFoldDB" id="T1JC92"/>
<keyword evidence="2" id="KW-1015">Disulfide bond</keyword>
<keyword evidence="1" id="KW-0732">Signal</keyword>
<evidence type="ECO:0000313" key="4">
    <source>
        <dbReference type="EnsemblMetazoa" id="SMAR011402-PA"/>
    </source>
</evidence>
<evidence type="ECO:0000259" key="3">
    <source>
        <dbReference type="PROSITE" id="PS51914"/>
    </source>
</evidence>